<dbReference type="InterPro" id="IPR011010">
    <property type="entry name" value="DNA_brk_join_enz"/>
</dbReference>
<dbReference type="InterPro" id="IPR002104">
    <property type="entry name" value="Integrase_catalytic"/>
</dbReference>
<dbReference type="SUPFAM" id="SSF56349">
    <property type="entry name" value="DNA breaking-rejoining enzymes"/>
    <property type="match status" value="1"/>
</dbReference>
<proteinExistence type="predicted"/>
<feature type="domain" description="Tyr recombinase" evidence="2">
    <location>
        <begin position="360"/>
        <end position="555"/>
    </location>
</feature>
<comment type="caution">
    <text evidence="3">The sequence shown here is derived from an EMBL/GenBank/DDBJ whole genome shotgun (WGS) entry which is preliminary data.</text>
</comment>
<keyword evidence="1" id="KW-0233">DNA recombination</keyword>
<dbReference type="RefSeq" id="WP_183581232.1">
    <property type="nucleotide sequence ID" value="NZ_JACHXJ010000001.1"/>
</dbReference>
<dbReference type="GO" id="GO:0003677">
    <property type="term" value="F:DNA binding"/>
    <property type="evidence" value="ECO:0007669"/>
    <property type="project" value="InterPro"/>
</dbReference>
<dbReference type="GO" id="GO:0015074">
    <property type="term" value="P:DNA integration"/>
    <property type="evidence" value="ECO:0007669"/>
    <property type="project" value="InterPro"/>
</dbReference>
<dbReference type="PANTHER" id="PTHR30349">
    <property type="entry name" value="PHAGE INTEGRASE-RELATED"/>
    <property type="match status" value="1"/>
</dbReference>
<reference evidence="3 4" key="1">
    <citation type="submission" date="2020-08" db="EMBL/GenBank/DDBJ databases">
        <title>Genomic Encyclopedia of Type Strains, Phase III (KMG-III): the genomes of soil and plant-associated and newly described type strains.</title>
        <authorList>
            <person name="Whitman W."/>
        </authorList>
    </citation>
    <scope>NUCLEOTIDE SEQUENCE [LARGE SCALE GENOMIC DNA]</scope>
    <source>
        <strain evidence="3 4">CECT 5831</strain>
    </source>
</reference>
<name>A0A839TMV7_9BACL</name>
<dbReference type="InterPro" id="IPR050090">
    <property type="entry name" value="Tyrosine_recombinase_XerCD"/>
</dbReference>
<organism evidence="3 4">
    <name type="scientific">Paenibacillus rhizosphaerae</name>
    <dbReference type="NCBI Taxonomy" id="297318"/>
    <lineage>
        <taxon>Bacteria</taxon>
        <taxon>Bacillati</taxon>
        <taxon>Bacillota</taxon>
        <taxon>Bacilli</taxon>
        <taxon>Bacillales</taxon>
        <taxon>Paenibacillaceae</taxon>
        <taxon>Paenibacillus</taxon>
    </lineage>
</organism>
<dbReference type="PANTHER" id="PTHR30349:SF64">
    <property type="entry name" value="PROPHAGE INTEGRASE INTD-RELATED"/>
    <property type="match status" value="1"/>
</dbReference>
<dbReference type="EMBL" id="JACHXJ010000001">
    <property type="protein sequence ID" value="MBB3127060.1"/>
    <property type="molecule type" value="Genomic_DNA"/>
</dbReference>
<dbReference type="Proteomes" id="UP000517523">
    <property type="component" value="Unassembled WGS sequence"/>
</dbReference>
<evidence type="ECO:0000259" key="2">
    <source>
        <dbReference type="PROSITE" id="PS51898"/>
    </source>
</evidence>
<dbReference type="InterPro" id="IPR013762">
    <property type="entry name" value="Integrase-like_cat_sf"/>
</dbReference>
<dbReference type="Pfam" id="PF00589">
    <property type="entry name" value="Phage_integrase"/>
    <property type="match status" value="1"/>
</dbReference>
<dbReference type="AlphaFoldDB" id="A0A839TMV7"/>
<accession>A0A839TMV7</accession>
<evidence type="ECO:0000313" key="4">
    <source>
        <dbReference type="Proteomes" id="UP000517523"/>
    </source>
</evidence>
<protein>
    <submittedName>
        <fullName evidence="3">Integrase</fullName>
    </submittedName>
</protein>
<dbReference type="GO" id="GO:0006310">
    <property type="term" value="P:DNA recombination"/>
    <property type="evidence" value="ECO:0007669"/>
    <property type="project" value="UniProtKB-KW"/>
</dbReference>
<dbReference type="Gene3D" id="1.10.443.10">
    <property type="entry name" value="Intergrase catalytic core"/>
    <property type="match status" value="1"/>
</dbReference>
<evidence type="ECO:0000256" key="1">
    <source>
        <dbReference type="ARBA" id="ARBA00023172"/>
    </source>
</evidence>
<sequence length="712" mass="83412">MDKIILNNSIPRSEYWDLITSTLSTYEVNNISNDGKVTRRVVNDNYFLVNDVWNVHEIGKIPNFEDQYNKRKGIVNNIYFNCANRNVNMEIKFVYYNQIFSDRWGIRTIFKSISGSLKKLAEYLNERHSNLTSLLDLDINKEQKLWTFWLNGKGEKTSYNKKMRGKELVARTEIDGFLARVYNTLFQLTDTRDEWEKDRWDVRVLNKKYLIDFNESTSGHGIVFSNIENKNFRILFKEYIKGRLISGKNFTWGTARSYELYTTPFLNSIAKQNPKWNDFKKLEREHIETYIEELNAYTRTKLNKTSSNPKKYVRDSLKFVRAFIRDLQILGKFEDFAPEEMVFRLIYPEDFPNLPKKSLDDIDYIPDYVLEQLFNNLNDLHPDVQPIVWIAFKTGLRLSDTLELTQDCLGKINGKSNLTTDIEKTYVIGHKIPIDDHLADIVAVLIDHSKQNSNDDNNPEKYLFVRYRGPRKGRPFSQGFVREELNKLAFEKNITDESGKLFRFRPHQFRHTFGVKMINGGADILTVQELLAHASPEMTLQYARLLDDTKRKEFEKVVKQGVFTFNINGEIDKISEREDVPKDILDMLWKDEKLNALDNPYGTCRARVNGNCPLAAEPPCLTANNGKPCFDLAVGMSSFDVKKYEILIETTTKWIEASKEYGREDMIKANEKNLERYQNIYETIKDGNVIFGRFDRMKRQLEREKKKGVKHG</sequence>
<dbReference type="CDD" id="cd01187">
    <property type="entry name" value="INT_tnpB_C_Tn554"/>
    <property type="match status" value="1"/>
</dbReference>
<gene>
    <name evidence="3" type="ORF">FHS19_001714</name>
</gene>
<evidence type="ECO:0000313" key="3">
    <source>
        <dbReference type="EMBL" id="MBB3127060.1"/>
    </source>
</evidence>
<dbReference type="PROSITE" id="PS51898">
    <property type="entry name" value="TYR_RECOMBINASE"/>
    <property type="match status" value="1"/>
</dbReference>